<dbReference type="AlphaFoldDB" id="A0A0R0G9G2"/>
<name>A0A0R0G9G2_SOYBN</name>
<organism evidence="2">
    <name type="scientific">Glycine max</name>
    <name type="common">Soybean</name>
    <name type="synonym">Glycine hispida</name>
    <dbReference type="NCBI Taxonomy" id="3847"/>
    <lineage>
        <taxon>Eukaryota</taxon>
        <taxon>Viridiplantae</taxon>
        <taxon>Streptophyta</taxon>
        <taxon>Embryophyta</taxon>
        <taxon>Tracheophyta</taxon>
        <taxon>Spermatophyta</taxon>
        <taxon>Magnoliopsida</taxon>
        <taxon>eudicotyledons</taxon>
        <taxon>Gunneridae</taxon>
        <taxon>Pentapetalae</taxon>
        <taxon>rosids</taxon>
        <taxon>fabids</taxon>
        <taxon>Fabales</taxon>
        <taxon>Fabaceae</taxon>
        <taxon>Papilionoideae</taxon>
        <taxon>50 kb inversion clade</taxon>
        <taxon>NPAAA clade</taxon>
        <taxon>indigoferoid/millettioid clade</taxon>
        <taxon>Phaseoleae</taxon>
        <taxon>Glycine</taxon>
        <taxon>Glycine subgen. Soja</taxon>
    </lineage>
</organism>
<feature type="region of interest" description="Disordered" evidence="1">
    <location>
        <begin position="60"/>
        <end position="88"/>
    </location>
</feature>
<protein>
    <submittedName>
        <fullName evidence="2 3">Uncharacterized protein</fullName>
    </submittedName>
</protein>
<gene>
    <name evidence="2" type="ORF">GLYMA_14G047600</name>
</gene>
<dbReference type="EnsemblPlants" id="KRH14765">
    <property type="protein sequence ID" value="KRH14765"/>
    <property type="gene ID" value="GLYMA_14G047600"/>
</dbReference>
<dbReference type="EMBL" id="CM000847">
    <property type="protein sequence ID" value="KRH14765.1"/>
    <property type="molecule type" value="Genomic_DNA"/>
</dbReference>
<evidence type="ECO:0000256" key="1">
    <source>
        <dbReference type="SAM" id="MobiDB-lite"/>
    </source>
</evidence>
<keyword evidence="4" id="KW-1185">Reference proteome</keyword>
<accession>A0A0R0G9G2</accession>
<proteinExistence type="predicted"/>
<reference evidence="3" key="2">
    <citation type="submission" date="2018-02" db="UniProtKB">
        <authorList>
            <consortium name="EnsemblPlants"/>
        </authorList>
    </citation>
    <scope>IDENTIFICATION</scope>
    <source>
        <strain evidence="3">Williams 82</strain>
    </source>
</reference>
<evidence type="ECO:0000313" key="3">
    <source>
        <dbReference type="EnsemblPlants" id="KRH14765"/>
    </source>
</evidence>
<dbReference type="Proteomes" id="UP000008827">
    <property type="component" value="Chromosome 14"/>
</dbReference>
<dbReference type="Gramene" id="KRH14765">
    <property type="protein sequence ID" value="KRH14765"/>
    <property type="gene ID" value="GLYMA_14G047600"/>
</dbReference>
<evidence type="ECO:0000313" key="2">
    <source>
        <dbReference type="EMBL" id="KRH14765.1"/>
    </source>
</evidence>
<sequence length="88" mass="9684">MLEYTLEASSQFHVALFEVGESMSPPPSTLPKIADLRRRANLTRHCHRRSLMLTRKCTLRSHSSSSATSGSTPLGKSSCLISRSRPIG</sequence>
<dbReference type="InParanoid" id="A0A0R0G9G2"/>
<evidence type="ECO:0000313" key="4">
    <source>
        <dbReference type="Proteomes" id="UP000008827"/>
    </source>
</evidence>
<feature type="compositionally biased region" description="Polar residues" evidence="1">
    <location>
        <begin position="72"/>
        <end position="81"/>
    </location>
</feature>
<feature type="compositionally biased region" description="Low complexity" evidence="1">
    <location>
        <begin position="61"/>
        <end position="71"/>
    </location>
</feature>
<reference evidence="2" key="3">
    <citation type="submission" date="2018-07" db="EMBL/GenBank/DDBJ databases">
        <title>WGS assembly of Glycine max.</title>
        <authorList>
            <person name="Schmutz J."/>
            <person name="Cannon S."/>
            <person name="Schlueter J."/>
            <person name="Ma J."/>
            <person name="Mitros T."/>
            <person name="Nelson W."/>
            <person name="Hyten D."/>
            <person name="Song Q."/>
            <person name="Thelen J."/>
            <person name="Cheng J."/>
            <person name="Xu D."/>
            <person name="Hellsten U."/>
            <person name="May G."/>
            <person name="Yu Y."/>
            <person name="Sakurai T."/>
            <person name="Umezawa T."/>
            <person name="Bhattacharyya M."/>
            <person name="Sandhu D."/>
            <person name="Valliyodan B."/>
            <person name="Lindquist E."/>
            <person name="Peto M."/>
            <person name="Grant D."/>
            <person name="Shu S."/>
            <person name="Goodstein D."/>
            <person name="Barry K."/>
            <person name="Futrell-Griggs M."/>
            <person name="Abernathy B."/>
            <person name="Du J."/>
            <person name="Tian Z."/>
            <person name="Zhu L."/>
            <person name="Gill N."/>
            <person name="Joshi T."/>
            <person name="Libault M."/>
            <person name="Sethuraman A."/>
            <person name="Zhang X."/>
            <person name="Shinozaki K."/>
            <person name="Nguyen H."/>
            <person name="Wing R."/>
            <person name="Cregan P."/>
            <person name="Specht J."/>
            <person name="Grimwood J."/>
            <person name="Rokhsar D."/>
            <person name="Stacey G."/>
            <person name="Shoemaker R."/>
            <person name="Jackson S."/>
        </authorList>
    </citation>
    <scope>NUCLEOTIDE SEQUENCE</scope>
    <source>
        <tissue evidence="2">Callus</tissue>
    </source>
</reference>
<reference evidence="2 3" key="1">
    <citation type="journal article" date="2010" name="Nature">
        <title>Genome sequence of the palaeopolyploid soybean.</title>
        <authorList>
            <person name="Schmutz J."/>
            <person name="Cannon S.B."/>
            <person name="Schlueter J."/>
            <person name="Ma J."/>
            <person name="Mitros T."/>
            <person name="Nelson W."/>
            <person name="Hyten D.L."/>
            <person name="Song Q."/>
            <person name="Thelen J.J."/>
            <person name="Cheng J."/>
            <person name="Xu D."/>
            <person name="Hellsten U."/>
            <person name="May G.D."/>
            <person name="Yu Y."/>
            <person name="Sakurai T."/>
            <person name="Umezawa T."/>
            <person name="Bhattacharyya M.K."/>
            <person name="Sandhu D."/>
            <person name="Valliyodan B."/>
            <person name="Lindquist E."/>
            <person name="Peto M."/>
            <person name="Grant D."/>
            <person name="Shu S."/>
            <person name="Goodstein D."/>
            <person name="Barry K."/>
            <person name="Futrell-Griggs M."/>
            <person name="Abernathy B."/>
            <person name="Du J."/>
            <person name="Tian Z."/>
            <person name="Zhu L."/>
            <person name="Gill N."/>
            <person name="Joshi T."/>
            <person name="Libault M."/>
            <person name="Sethuraman A."/>
            <person name="Zhang X.-C."/>
            <person name="Shinozaki K."/>
            <person name="Nguyen H.T."/>
            <person name="Wing R.A."/>
            <person name="Cregan P."/>
            <person name="Specht J."/>
            <person name="Grimwood J."/>
            <person name="Rokhsar D."/>
            <person name="Stacey G."/>
            <person name="Shoemaker R.C."/>
            <person name="Jackson S.A."/>
        </authorList>
    </citation>
    <scope>NUCLEOTIDE SEQUENCE</scope>
    <source>
        <strain evidence="3">cv. Williams 82</strain>
        <tissue evidence="2">Callus</tissue>
    </source>
</reference>